<feature type="compositionally biased region" description="Basic and acidic residues" evidence="1">
    <location>
        <begin position="9"/>
        <end position="23"/>
    </location>
</feature>
<keyword evidence="2" id="KW-1133">Transmembrane helix</keyword>
<name>A0ABV5UVJ8_9MICC</name>
<sequence length="319" mass="31884">MDQPRRAQVARERTKPSGRRRAEGSAPFIPAPASEPSRSTAVPTTRAAARAAERKRAAQTSETAAIAMIATEATAEAHTASRPNHAPASFTGSSFNQEPHIVLKKTATVRTMSHRMVMVTGALGILLAAASVSQALELPFFGHESPAQDVSTANTEASPLSGPPSAAASISPTATASLSAATPTAKAGQTAEPAQPPRGTPAVAPSSVPAPSLSVQVPSVIPSTLPPILAPAPAVPAPAQPAPAPGPVPPVTVTPAPTPTPEPSDPSSPSPSPSDPSSPTPPAHSKPPGKRSASTGSPQPAQSGLDLGTILDPASQALQ</sequence>
<protein>
    <submittedName>
        <fullName evidence="3">Uncharacterized protein</fullName>
    </submittedName>
</protein>
<feature type="compositionally biased region" description="Pro residues" evidence="1">
    <location>
        <begin position="236"/>
        <end position="285"/>
    </location>
</feature>
<feature type="region of interest" description="Disordered" evidence="1">
    <location>
        <begin position="146"/>
        <end position="211"/>
    </location>
</feature>
<evidence type="ECO:0000313" key="3">
    <source>
        <dbReference type="EMBL" id="MFB9716217.1"/>
    </source>
</evidence>
<feature type="compositionally biased region" description="Polar residues" evidence="1">
    <location>
        <begin position="292"/>
        <end position="302"/>
    </location>
</feature>
<dbReference type="PRINTS" id="PR01217">
    <property type="entry name" value="PRICHEXTENSN"/>
</dbReference>
<evidence type="ECO:0000313" key="4">
    <source>
        <dbReference type="Proteomes" id="UP001589536"/>
    </source>
</evidence>
<feature type="region of interest" description="Disordered" evidence="1">
    <location>
        <begin position="1"/>
        <end position="62"/>
    </location>
</feature>
<feature type="transmembrane region" description="Helical" evidence="2">
    <location>
        <begin position="116"/>
        <end position="136"/>
    </location>
</feature>
<gene>
    <name evidence="3" type="ORF">ACFFPI_19135</name>
</gene>
<feature type="compositionally biased region" description="Low complexity" evidence="1">
    <location>
        <begin position="201"/>
        <end position="211"/>
    </location>
</feature>
<feature type="region of interest" description="Disordered" evidence="1">
    <location>
        <begin position="236"/>
        <end position="319"/>
    </location>
</feature>
<dbReference type="EMBL" id="JBHMBH010000042">
    <property type="protein sequence ID" value="MFB9716217.1"/>
    <property type="molecule type" value="Genomic_DNA"/>
</dbReference>
<reference evidence="3 4" key="1">
    <citation type="submission" date="2024-09" db="EMBL/GenBank/DDBJ databases">
        <authorList>
            <person name="Sun Q."/>
            <person name="Mori K."/>
        </authorList>
    </citation>
    <scope>NUCLEOTIDE SEQUENCE [LARGE SCALE GENOMIC DNA]</scope>
    <source>
        <strain evidence="3 4">JCM 13519</strain>
    </source>
</reference>
<evidence type="ECO:0000256" key="1">
    <source>
        <dbReference type="SAM" id="MobiDB-lite"/>
    </source>
</evidence>
<keyword evidence="2" id="KW-0472">Membrane</keyword>
<evidence type="ECO:0000256" key="2">
    <source>
        <dbReference type="SAM" id="Phobius"/>
    </source>
</evidence>
<feature type="compositionally biased region" description="Low complexity" evidence="1">
    <location>
        <begin position="40"/>
        <end position="50"/>
    </location>
</feature>
<keyword evidence="4" id="KW-1185">Reference proteome</keyword>
<keyword evidence="2" id="KW-0812">Transmembrane</keyword>
<organism evidence="3 4">
    <name type="scientific">Arthrobacter methylotrophus</name>
    <dbReference type="NCBI Taxonomy" id="121291"/>
    <lineage>
        <taxon>Bacteria</taxon>
        <taxon>Bacillati</taxon>
        <taxon>Actinomycetota</taxon>
        <taxon>Actinomycetes</taxon>
        <taxon>Micrococcales</taxon>
        <taxon>Micrococcaceae</taxon>
        <taxon>Arthrobacter</taxon>
    </lineage>
</organism>
<feature type="region of interest" description="Disordered" evidence="1">
    <location>
        <begin position="74"/>
        <end position="94"/>
    </location>
</feature>
<proteinExistence type="predicted"/>
<comment type="caution">
    <text evidence="3">The sequence shown here is derived from an EMBL/GenBank/DDBJ whole genome shotgun (WGS) entry which is preliminary data.</text>
</comment>
<dbReference type="Proteomes" id="UP001589536">
    <property type="component" value="Unassembled WGS sequence"/>
</dbReference>
<accession>A0ABV5UVJ8</accession>
<feature type="compositionally biased region" description="Low complexity" evidence="1">
    <location>
        <begin position="157"/>
        <end position="185"/>
    </location>
</feature>